<evidence type="ECO:0000313" key="1">
    <source>
        <dbReference type="EMBL" id="RVW15211.1"/>
    </source>
</evidence>
<sequence length="95" mass="11006">MKVQQIIVRMVRSLVVDRFLERGVVDAKGQVGGIVVFWDKRVLELLEMEIGAFSMSCRFRNCEGGFEWMFSKVYGLVLAEEREDFWVELSAIRGL</sequence>
<organism evidence="1 2">
    <name type="scientific">Vitis vinifera</name>
    <name type="common">Grape</name>
    <dbReference type="NCBI Taxonomy" id="29760"/>
    <lineage>
        <taxon>Eukaryota</taxon>
        <taxon>Viridiplantae</taxon>
        <taxon>Streptophyta</taxon>
        <taxon>Embryophyta</taxon>
        <taxon>Tracheophyta</taxon>
        <taxon>Spermatophyta</taxon>
        <taxon>Magnoliopsida</taxon>
        <taxon>eudicotyledons</taxon>
        <taxon>Gunneridae</taxon>
        <taxon>Pentapetalae</taxon>
        <taxon>rosids</taxon>
        <taxon>Vitales</taxon>
        <taxon>Vitaceae</taxon>
        <taxon>Viteae</taxon>
        <taxon>Vitis</taxon>
    </lineage>
</organism>
<dbReference type="EMBL" id="QGNW01002604">
    <property type="protein sequence ID" value="RVW15211.1"/>
    <property type="molecule type" value="Genomic_DNA"/>
</dbReference>
<evidence type="ECO:0000313" key="2">
    <source>
        <dbReference type="Proteomes" id="UP000288805"/>
    </source>
</evidence>
<protein>
    <submittedName>
        <fullName evidence="1">Uncharacterized protein</fullName>
    </submittedName>
</protein>
<dbReference type="AlphaFoldDB" id="A0A438BW48"/>
<gene>
    <name evidence="1" type="ORF">CK203_090672</name>
</gene>
<proteinExistence type="predicted"/>
<accession>A0A438BW48</accession>
<dbReference type="Proteomes" id="UP000288805">
    <property type="component" value="Unassembled WGS sequence"/>
</dbReference>
<reference evidence="1 2" key="1">
    <citation type="journal article" date="2018" name="PLoS Genet.">
        <title>Population sequencing reveals clonal diversity and ancestral inbreeding in the grapevine cultivar Chardonnay.</title>
        <authorList>
            <person name="Roach M.J."/>
            <person name="Johnson D.L."/>
            <person name="Bohlmann J."/>
            <person name="van Vuuren H.J."/>
            <person name="Jones S.J."/>
            <person name="Pretorius I.S."/>
            <person name="Schmidt S.A."/>
            <person name="Borneman A.R."/>
        </authorList>
    </citation>
    <scope>NUCLEOTIDE SEQUENCE [LARGE SCALE GENOMIC DNA]</scope>
    <source>
        <strain evidence="2">cv. Chardonnay</strain>
        <tissue evidence="1">Leaf</tissue>
    </source>
</reference>
<comment type="caution">
    <text evidence="1">The sequence shown here is derived from an EMBL/GenBank/DDBJ whole genome shotgun (WGS) entry which is preliminary data.</text>
</comment>
<name>A0A438BW48_VITVI</name>